<dbReference type="SUPFAM" id="SSF52540">
    <property type="entry name" value="P-loop containing nucleoside triphosphate hydrolases"/>
    <property type="match status" value="1"/>
</dbReference>
<organism evidence="1 2">
    <name type="scientific">Candidatus Faecalibacterium intestinigallinarum</name>
    <dbReference type="NCBI Taxonomy" id="2838581"/>
    <lineage>
        <taxon>Bacteria</taxon>
        <taxon>Bacillati</taxon>
        <taxon>Bacillota</taxon>
        <taxon>Clostridia</taxon>
        <taxon>Eubacteriales</taxon>
        <taxon>Oscillospiraceae</taxon>
        <taxon>Faecalibacterium</taxon>
    </lineage>
</organism>
<proteinExistence type="predicted"/>
<gene>
    <name evidence="1" type="ORF">H9890_06230</name>
</gene>
<dbReference type="Gene3D" id="3.40.50.300">
    <property type="entry name" value="P-loop containing nucleotide triphosphate hydrolases"/>
    <property type="match status" value="1"/>
</dbReference>
<accession>A0A9D1QBJ9</accession>
<sequence length="183" mass="20445">MRCREGRAFVAIDGRCGSGKSTLAALLAARFDCTLVHADDFFLRPEQRTPARLAQPGGNFDRERFYAEVLAPLLAGRDALYRPYDCHAGALQPPVAAPLRPVVLAEGSYSCHPDLWDCYGLHVFVTAPLEVRLERLSRRPGADLEAFRTRWIPLEEAYFAASQLETRCEVILHNEASCKLKTL</sequence>
<name>A0A9D1QBJ9_9FIRM</name>
<keyword evidence="1" id="KW-0808">Transferase</keyword>
<evidence type="ECO:0000313" key="1">
    <source>
        <dbReference type="EMBL" id="HIW08981.1"/>
    </source>
</evidence>
<dbReference type="AlphaFoldDB" id="A0A9D1QBJ9"/>
<dbReference type="EMBL" id="DXHQ01000075">
    <property type="protein sequence ID" value="HIW08981.1"/>
    <property type="molecule type" value="Genomic_DNA"/>
</dbReference>
<reference evidence="1" key="2">
    <citation type="submission" date="2021-04" db="EMBL/GenBank/DDBJ databases">
        <authorList>
            <person name="Gilroy R."/>
        </authorList>
    </citation>
    <scope>NUCLEOTIDE SEQUENCE</scope>
    <source>
        <strain evidence="1">ChiHcolR34-3080</strain>
    </source>
</reference>
<keyword evidence="1" id="KW-0418">Kinase</keyword>
<dbReference type="Proteomes" id="UP000823933">
    <property type="component" value="Unassembled WGS sequence"/>
</dbReference>
<dbReference type="GO" id="GO:0016301">
    <property type="term" value="F:kinase activity"/>
    <property type="evidence" value="ECO:0007669"/>
    <property type="project" value="UniProtKB-KW"/>
</dbReference>
<evidence type="ECO:0000313" key="2">
    <source>
        <dbReference type="Proteomes" id="UP000823933"/>
    </source>
</evidence>
<dbReference type="InterPro" id="IPR027417">
    <property type="entry name" value="P-loop_NTPase"/>
</dbReference>
<comment type="caution">
    <text evidence="1">The sequence shown here is derived from an EMBL/GenBank/DDBJ whole genome shotgun (WGS) entry which is preliminary data.</text>
</comment>
<reference evidence="1" key="1">
    <citation type="journal article" date="2021" name="PeerJ">
        <title>Extensive microbial diversity within the chicken gut microbiome revealed by metagenomics and culture.</title>
        <authorList>
            <person name="Gilroy R."/>
            <person name="Ravi A."/>
            <person name="Getino M."/>
            <person name="Pursley I."/>
            <person name="Horton D.L."/>
            <person name="Alikhan N.F."/>
            <person name="Baker D."/>
            <person name="Gharbi K."/>
            <person name="Hall N."/>
            <person name="Watson M."/>
            <person name="Adriaenssens E.M."/>
            <person name="Foster-Nyarko E."/>
            <person name="Jarju S."/>
            <person name="Secka A."/>
            <person name="Antonio M."/>
            <person name="Oren A."/>
            <person name="Chaudhuri R.R."/>
            <person name="La Ragione R."/>
            <person name="Hildebrand F."/>
            <person name="Pallen M.J."/>
        </authorList>
    </citation>
    <scope>NUCLEOTIDE SEQUENCE</scope>
    <source>
        <strain evidence="1">ChiHcolR34-3080</strain>
    </source>
</reference>
<protein>
    <submittedName>
        <fullName evidence="1">Uridine kinase</fullName>
    </submittedName>
</protein>